<evidence type="ECO:0000313" key="2">
    <source>
        <dbReference type="Proteomes" id="UP001597045"/>
    </source>
</evidence>
<proteinExistence type="predicted"/>
<gene>
    <name evidence="1" type="ORF">ACFQ1S_01635</name>
</gene>
<protein>
    <submittedName>
        <fullName evidence="1">Uncharacterized protein</fullName>
    </submittedName>
</protein>
<accession>A0ABW3M118</accession>
<evidence type="ECO:0000313" key="1">
    <source>
        <dbReference type="EMBL" id="MFD1044385.1"/>
    </source>
</evidence>
<reference evidence="2" key="1">
    <citation type="journal article" date="2019" name="Int. J. Syst. Evol. Microbiol.">
        <title>The Global Catalogue of Microorganisms (GCM) 10K type strain sequencing project: providing services to taxonomists for standard genome sequencing and annotation.</title>
        <authorList>
            <consortium name="The Broad Institute Genomics Platform"/>
            <consortium name="The Broad Institute Genome Sequencing Center for Infectious Disease"/>
            <person name="Wu L."/>
            <person name="Ma J."/>
        </authorList>
    </citation>
    <scope>NUCLEOTIDE SEQUENCE [LARGE SCALE GENOMIC DNA]</scope>
    <source>
        <strain evidence="2">JCM 31486</strain>
    </source>
</reference>
<keyword evidence="2" id="KW-1185">Reference proteome</keyword>
<comment type="caution">
    <text evidence="1">The sequence shown here is derived from an EMBL/GenBank/DDBJ whole genome shotgun (WGS) entry which is preliminary data.</text>
</comment>
<name>A0ABW3M118_9PSEU</name>
<organism evidence="1 2">
    <name type="scientific">Kibdelosporangium lantanae</name>
    <dbReference type="NCBI Taxonomy" id="1497396"/>
    <lineage>
        <taxon>Bacteria</taxon>
        <taxon>Bacillati</taxon>
        <taxon>Actinomycetota</taxon>
        <taxon>Actinomycetes</taxon>
        <taxon>Pseudonocardiales</taxon>
        <taxon>Pseudonocardiaceae</taxon>
        <taxon>Kibdelosporangium</taxon>
    </lineage>
</organism>
<sequence>MSCTATPTNESNTPAASIATRPRLSCTTISEYFPVDAERTQ</sequence>
<dbReference type="EMBL" id="JBHTIS010000046">
    <property type="protein sequence ID" value="MFD1044385.1"/>
    <property type="molecule type" value="Genomic_DNA"/>
</dbReference>
<dbReference type="Proteomes" id="UP001597045">
    <property type="component" value="Unassembled WGS sequence"/>
</dbReference>